<protein>
    <submittedName>
        <fullName evidence="1">Uncharacterized protein</fullName>
    </submittedName>
</protein>
<evidence type="ECO:0000313" key="2">
    <source>
        <dbReference type="EMBL" id="QJA90995.1"/>
    </source>
</evidence>
<sequence>MKLNTIIRLPDGRIGTICYQGLDGVGGVWGEHEFSIKPGEFGCQLIAPEFMLKEKEMEPILRDYIYHRADVECVGTDFRIIKQGIDL</sequence>
<reference evidence="1" key="1">
    <citation type="submission" date="2020-03" db="EMBL/GenBank/DDBJ databases">
        <title>The deep terrestrial virosphere.</title>
        <authorList>
            <person name="Holmfeldt K."/>
            <person name="Nilsson E."/>
            <person name="Simone D."/>
            <person name="Lopez-Fernandez M."/>
            <person name="Wu X."/>
            <person name="de Brujin I."/>
            <person name="Lundin D."/>
            <person name="Andersson A."/>
            <person name="Bertilsson S."/>
            <person name="Dopson M."/>
        </authorList>
    </citation>
    <scope>NUCLEOTIDE SEQUENCE</scope>
    <source>
        <strain evidence="1">MM415A03939</strain>
        <strain evidence="2">MM415B03501</strain>
    </source>
</reference>
<dbReference type="EMBL" id="MT141768">
    <property type="protein sequence ID" value="QJA70155.1"/>
    <property type="molecule type" value="Genomic_DNA"/>
</dbReference>
<dbReference type="AlphaFoldDB" id="A0A6M3JM17"/>
<gene>
    <name evidence="1" type="ORF">MM415A03939_0011</name>
    <name evidence="2" type="ORF">MM415B03501_0013</name>
</gene>
<proteinExistence type="predicted"/>
<accession>A0A6M3JM17</accession>
<organism evidence="1">
    <name type="scientific">viral metagenome</name>
    <dbReference type="NCBI Taxonomy" id="1070528"/>
    <lineage>
        <taxon>unclassified sequences</taxon>
        <taxon>metagenomes</taxon>
        <taxon>organismal metagenomes</taxon>
    </lineage>
</organism>
<name>A0A6M3JM17_9ZZZZ</name>
<dbReference type="EMBL" id="MT142953">
    <property type="protein sequence ID" value="QJA90995.1"/>
    <property type="molecule type" value="Genomic_DNA"/>
</dbReference>
<evidence type="ECO:0000313" key="1">
    <source>
        <dbReference type="EMBL" id="QJA70155.1"/>
    </source>
</evidence>